<dbReference type="EMBL" id="AM412317">
    <property type="protein sequence ID" value="CAL85091.1"/>
    <property type="molecule type" value="Genomic_DNA"/>
</dbReference>
<sequence length="135" mass="16012">MYIMVISISKQLGLLIFSFLSGLITGVFFDIYRSIRMDKNLSPIIKIIEDILFWCLAAIVIFIFLLYNDCAFIGVYVYLWIAIGLYIYIFFISKYLNPIFIYVVQNINKFFRISINIIVYPFKILIYKIKSNKMH</sequence>
<dbReference type="Proteomes" id="UP000001986">
    <property type="component" value="Chromosome"/>
</dbReference>
<keyword evidence="3" id="KW-1185">Reference proteome</keyword>
<dbReference type="Pfam" id="PF09578">
    <property type="entry name" value="Spore_YabQ"/>
    <property type="match status" value="1"/>
</dbReference>
<feature type="transmembrane region" description="Helical" evidence="1">
    <location>
        <begin position="113"/>
        <end position="129"/>
    </location>
</feature>
<organism evidence="2 3">
    <name type="scientific">Clostridium botulinum (strain Hall / ATCC 3502 / NCTC 13319 / Type A)</name>
    <dbReference type="NCBI Taxonomy" id="441771"/>
    <lineage>
        <taxon>Bacteria</taxon>
        <taxon>Bacillati</taxon>
        <taxon>Bacillota</taxon>
        <taxon>Clostridia</taxon>
        <taxon>Eubacteriales</taxon>
        <taxon>Clostridiaceae</taxon>
        <taxon>Clostridium</taxon>
    </lineage>
</organism>
<dbReference type="KEGG" id="cbo:CBO3531"/>
<keyword evidence="1" id="KW-0812">Transmembrane</keyword>
<feature type="transmembrane region" description="Helical" evidence="1">
    <location>
        <begin position="44"/>
        <end position="67"/>
    </location>
</feature>
<feature type="transmembrane region" description="Helical" evidence="1">
    <location>
        <begin position="12"/>
        <end position="32"/>
    </location>
</feature>
<evidence type="ECO:0000313" key="3">
    <source>
        <dbReference type="Proteomes" id="UP000001986"/>
    </source>
</evidence>
<evidence type="ECO:0000256" key="1">
    <source>
        <dbReference type="SAM" id="Phobius"/>
    </source>
</evidence>
<keyword evidence="1" id="KW-1133">Transmembrane helix</keyword>
<protein>
    <submittedName>
        <fullName evidence="2">Membrane protein</fullName>
    </submittedName>
</protein>
<dbReference type="NCBIfam" id="TIGR02893">
    <property type="entry name" value="spore_yabQ"/>
    <property type="match status" value="1"/>
</dbReference>
<feature type="transmembrane region" description="Helical" evidence="1">
    <location>
        <begin position="73"/>
        <end position="92"/>
    </location>
</feature>
<accession>A5I7Q6</accession>
<reference evidence="2 3" key="1">
    <citation type="journal article" date="2007" name="Genome Res.">
        <title>Genome sequence of a proteolytic (Group I) Clostridium botulinum strain Hall A and comparative analysis of the clostridial genomes.</title>
        <authorList>
            <person name="Sebaihia M."/>
            <person name="Peck M.W."/>
            <person name="Minton N.P."/>
            <person name="Thomson N.R."/>
            <person name="Holden M.T.G."/>
            <person name="Mitchell W.J."/>
            <person name="Carter A.T."/>
            <person name="Bentley S.D."/>
            <person name="Mason D.R."/>
            <person name="Crossman L."/>
            <person name="Paul C.J."/>
            <person name="Ivens A."/>
            <person name="Wells-Bennik M.H.J."/>
            <person name="Davis I.J."/>
            <person name="Cerdeno-Tarraga A.M."/>
            <person name="Churcher C."/>
            <person name="Quail M.A."/>
            <person name="Chillingworth T."/>
            <person name="Feltwell T."/>
            <person name="Fraser A."/>
            <person name="Goodhead I."/>
            <person name="Hance Z."/>
            <person name="Jagels K."/>
            <person name="Larke N."/>
            <person name="Maddison M."/>
            <person name="Moule S."/>
            <person name="Mungall K."/>
            <person name="Norbertczak H."/>
            <person name="Rabbinowitsch E."/>
            <person name="Sanders M."/>
            <person name="Simmonds M."/>
            <person name="White B."/>
            <person name="Whithead S."/>
            <person name="Parkhill J."/>
        </authorList>
    </citation>
    <scope>NUCLEOTIDE SEQUENCE [LARGE SCALE GENOMIC DNA]</scope>
    <source>
        <strain evidence="3">Hall / ATCC 3502 / NCTC 13319 / Type A [Sanger]</strain>
    </source>
</reference>
<evidence type="ECO:0000313" key="2">
    <source>
        <dbReference type="EMBL" id="CAL85091.1"/>
    </source>
</evidence>
<dbReference type="HOGENOM" id="CLU_113225_4_0_9"/>
<dbReference type="InterPro" id="IPR019074">
    <property type="entry name" value="YabQ"/>
</dbReference>
<proteinExistence type="predicted"/>
<keyword evidence="1" id="KW-0472">Membrane</keyword>
<name>A5I7Q6_CLOBH</name>
<dbReference type="AlphaFoldDB" id="A5I7Q6"/>
<gene>
    <name evidence="2" type="ordered locus">CBO3531</name>
</gene>